<dbReference type="Pfam" id="PF05235">
    <property type="entry name" value="CHAD"/>
    <property type="match status" value="1"/>
</dbReference>
<protein>
    <submittedName>
        <fullName evidence="2">CHAD domain-containing protein</fullName>
    </submittedName>
</protein>
<dbReference type="InterPro" id="IPR038186">
    <property type="entry name" value="CHAD_dom_sf"/>
</dbReference>
<evidence type="ECO:0000259" key="1">
    <source>
        <dbReference type="PROSITE" id="PS51708"/>
    </source>
</evidence>
<evidence type="ECO:0000313" key="3">
    <source>
        <dbReference type="Proteomes" id="UP001595528"/>
    </source>
</evidence>
<dbReference type="RefSeq" id="WP_379898217.1">
    <property type="nucleotide sequence ID" value="NZ_JBHRTR010000010.1"/>
</dbReference>
<dbReference type="InterPro" id="IPR007899">
    <property type="entry name" value="CHAD_dom"/>
</dbReference>
<dbReference type="Proteomes" id="UP001595528">
    <property type="component" value="Unassembled WGS sequence"/>
</dbReference>
<dbReference type="PROSITE" id="PS51708">
    <property type="entry name" value="CHAD"/>
    <property type="match status" value="1"/>
</dbReference>
<name>A0ABV7KVB3_9PROT</name>
<organism evidence="2 3">
    <name type="scientific">Marinibaculum pumilum</name>
    <dbReference type="NCBI Taxonomy" id="1766165"/>
    <lineage>
        <taxon>Bacteria</taxon>
        <taxon>Pseudomonadati</taxon>
        <taxon>Pseudomonadota</taxon>
        <taxon>Alphaproteobacteria</taxon>
        <taxon>Rhodospirillales</taxon>
        <taxon>Rhodospirillaceae</taxon>
        <taxon>Marinibaculum</taxon>
    </lineage>
</organism>
<keyword evidence="3" id="KW-1185">Reference proteome</keyword>
<evidence type="ECO:0000313" key="2">
    <source>
        <dbReference type="EMBL" id="MFC3226311.1"/>
    </source>
</evidence>
<sequence>MSYRLDPAAPLGEELLRVCDAQAGQAVAALTERPDGLGEAVHDARKACKRLRAVLRLARPALANAYGRENARYRNAAALLSDLRDADALLESAGDLRDRLGGAVKAPLFNRLRRALEARRDARYAAAGDAEALCSDVAARIDGGRAVLTQLDFPDRPEPLVAGLCKTYTRGRKAYRTCREAQDAAVSEGAEPFHEWRKRVKYHGYHLRLTAAVWPQEAKLQRKAFKELADLLGDDHDIAVFLAADAAEGGFLADPAEAQVLRGALAQRSTMLRRAALELGAVLFAEPPSELAQRLSDLWQPGLLAQRDAA</sequence>
<comment type="caution">
    <text evidence="2">The sequence shown here is derived from an EMBL/GenBank/DDBJ whole genome shotgun (WGS) entry which is preliminary data.</text>
</comment>
<proteinExistence type="predicted"/>
<reference evidence="3" key="1">
    <citation type="journal article" date="2019" name="Int. J. Syst. Evol. Microbiol.">
        <title>The Global Catalogue of Microorganisms (GCM) 10K type strain sequencing project: providing services to taxonomists for standard genome sequencing and annotation.</title>
        <authorList>
            <consortium name="The Broad Institute Genomics Platform"/>
            <consortium name="The Broad Institute Genome Sequencing Center for Infectious Disease"/>
            <person name="Wu L."/>
            <person name="Ma J."/>
        </authorList>
    </citation>
    <scope>NUCLEOTIDE SEQUENCE [LARGE SCALE GENOMIC DNA]</scope>
    <source>
        <strain evidence="3">KCTC 42964</strain>
    </source>
</reference>
<accession>A0ABV7KVB3</accession>
<gene>
    <name evidence="2" type="ORF">ACFOGJ_03665</name>
</gene>
<dbReference type="PANTHER" id="PTHR39339">
    <property type="entry name" value="SLR1444 PROTEIN"/>
    <property type="match status" value="1"/>
</dbReference>
<dbReference type="PANTHER" id="PTHR39339:SF1">
    <property type="entry name" value="CHAD DOMAIN-CONTAINING PROTEIN"/>
    <property type="match status" value="1"/>
</dbReference>
<feature type="domain" description="CHAD" evidence="1">
    <location>
        <begin position="8"/>
        <end position="291"/>
    </location>
</feature>
<dbReference type="EMBL" id="JBHRTR010000010">
    <property type="protein sequence ID" value="MFC3226311.1"/>
    <property type="molecule type" value="Genomic_DNA"/>
</dbReference>
<dbReference type="Gene3D" id="1.40.20.10">
    <property type="entry name" value="CHAD domain"/>
    <property type="match status" value="1"/>
</dbReference>
<dbReference type="SMART" id="SM00880">
    <property type="entry name" value="CHAD"/>
    <property type="match status" value="1"/>
</dbReference>